<keyword evidence="6" id="KW-1185">Reference proteome</keyword>
<dbReference type="Gene3D" id="3.40.190.170">
    <property type="entry name" value="Bacterial extracellular solute-binding protein, family 7"/>
    <property type="match status" value="1"/>
</dbReference>
<dbReference type="Pfam" id="PF03480">
    <property type="entry name" value="DctP"/>
    <property type="match status" value="1"/>
</dbReference>
<feature type="chain" id="PRO_5032446028" evidence="4">
    <location>
        <begin position="26"/>
        <end position="329"/>
    </location>
</feature>
<evidence type="ECO:0000256" key="3">
    <source>
        <dbReference type="ARBA" id="ARBA00022729"/>
    </source>
</evidence>
<evidence type="ECO:0000256" key="2">
    <source>
        <dbReference type="ARBA" id="ARBA00022448"/>
    </source>
</evidence>
<proteinExistence type="inferred from homology"/>
<organism evidence="5 6">
    <name type="scientific">Desulfobaculum xiamenense</name>
    <dbReference type="NCBI Taxonomy" id="995050"/>
    <lineage>
        <taxon>Bacteria</taxon>
        <taxon>Pseudomonadati</taxon>
        <taxon>Thermodesulfobacteriota</taxon>
        <taxon>Desulfovibrionia</taxon>
        <taxon>Desulfovibrionales</taxon>
        <taxon>Desulfovibrionaceae</taxon>
        <taxon>Desulfobaculum</taxon>
    </lineage>
</organism>
<dbReference type="GO" id="GO:0055085">
    <property type="term" value="P:transmembrane transport"/>
    <property type="evidence" value="ECO:0007669"/>
    <property type="project" value="InterPro"/>
</dbReference>
<accession>A0A846QKI4</accession>
<dbReference type="InterPro" id="IPR018389">
    <property type="entry name" value="DctP_fam"/>
</dbReference>
<dbReference type="PANTHER" id="PTHR33376:SF7">
    <property type="entry name" value="C4-DICARBOXYLATE-BINDING PROTEIN DCTB"/>
    <property type="match status" value="1"/>
</dbReference>
<dbReference type="InterPro" id="IPR004682">
    <property type="entry name" value="TRAP_DctP"/>
</dbReference>
<reference evidence="5 6" key="1">
    <citation type="submission" date="2020-03" db="EMBL/GenBank/DDBJ databases">
        <title>Genomic Encyclopedia of Type Strains, Phase IV (KMG-IV): sequencing the most valuable type-strain genomes for metagenomic binning, comparative biology and taxonomic classification.</title>
        <authorList>
            <person name="Goeker M."/>
        </authorList>
    </citation>
    <scope>NUCLEOTIDE SEQUENCE [LARGE SCALE GENOMIC DNA]</scope>
    <source>
        <strain evidence="5 6">DSM 24233</strain>
    </source>
</reference>
<name>A0A846QKI4_9BACT</name>
<dbReference type="AlphaFoldDB" id="A0A846QKI4"/>
<dbReference type="NCBIfam" id="NF037995">
    <property type="entry name" value="TRAP_S1"/>
    <property type="match status" value="1"/>
</dbReference>
<comment type="similarity">
    <text evidence="1">Belongs to the bacterial solute-binding protein 7 family.</text>
</comment>
<evidence type="ECO:0000313" key="6">
    <source>
        <dbReference type="Proteomes" id="UP000580856"/>
    </source>
</evidence>
<dbReference type="Proteomes" id="UP000580856">
    <property type="component" value="Unassembled WGS sequence"/>
</dbReference>
<dbReference type="EMBL" id="JAATJA010000001">
    <property type="protein sequence ID" value="NJB67657.1"/>
    <property type="molecule type" value="Genomic_DNA"/>
</dbReference>
<dbReference type="InterPro" id="IPR038404">
    <property type="entry name" value="TRAP_DctP_sf"/>
</dbReference>
<sequence>MIRKTFVPLLLVLCLAVLWPGQASARTVIKLGIVMPPGSGQHVTAEKFGQLLEERSGGEYAVDIFHSGSLGTETAILQQVQMGAVEMAIITLGPFDTFVPEVKVVSFPFMFRDYEQVDEVLDGPLGQEVLASLERAGFKGIAFSENGFRNLTNNVRPVHSVDDAKGLKIRVMESTLHKELWRTLGANPTPMGWPIYSELQQGTIDGQENPLWVVWTSRLFEVQKYLSLTGHVYSAHVDIANLGWFNSLPEETRTLIATCMRDAARYQRAWNRTNVADFLAKLKDAGMIVDENPDLASFKARAASLRNMDIYSDPATRELLDKFLDATSR</sequence>
<evidence type="ECO:0000313" key="5">
    <source>
        <dbReference type="EMBL" id="NJB67657.1"/>
    </source>
</evidence>
<dbReference type="CDD" id="cd13679">
    <property type="entry name" value="PBP2_TRAP_YiaO_like"/>
    <property type="match status" value="1"/>
</dbReference>
<evidence type="ECO:0000256" key="1">
    <source>
        <dbReference type="ARBA" id="ARBA00009023"/>
    </source>
</evidence>
<keyword evidence="5" id="KW-0675">Receptor</keyword>
<dbReference type="RefSeq" id="WP_245168132.1">
    <property type="nucleotide sequence ID" value="NZ_JAATJA010000001.1"/>
</dbReference>
<dbReference type="NCBIfam" id="TIGR00787">
    <property type="entry name" value="dctP"/>
    <property type="match status" value="1"/>
</dbReference>
<dbReference type="PANTHER" id="PTHR33376">
    <property type="match status" value="1"/>
</dbReference>
<feature type="signal peptide" evidence="4">
    <location>
        <begin position="1"/>
        <end position="25"/>
    </location>
</feature>
<evidence type="ECO:0000256" key="4">
    <source>
        <dbReference type="SAM" id="SignalP"/>
    </source>
</evidence>
<keyword evidence="2" id="KW-0813">Transport</keyword>
<keyword evidence="3 4" id="KW-0732">Signal</keyword>
<dbReference type="GO" id="GO:0030288">
    <property type="term" value="C:outer membrane-bounded periplasmic space"/>
    <property type="evidence" value="ECO:0007669"/>
    <property type="project" value="InterPro"/>
</dbReference>
<dbReference type="PIRSF" id="PIRSF006470">
    <property type="entry name" value="DctB"/>
    <property type="match status" value="1"/>
</dbReference>
<comment type="caution">
    <text evidence="5">The sequence shown here is derived from an EMBL/GenBank/DDBJ whole genome shotgun (WGS) entry which is preliminary data.</text>
</comment>
<gene>
    <name evidence="5" type="ORF">GGQ74_001297</name>
</gene>
<protein>
    <submittedName>
        <fullName evidence="5">Tripartite ATP-independent transporter DctP family solute receptor</fullName>
    </submittedName>
</protein>